<evidence type="ECO:0000313" key="1">
    <source>
        <dbReference type="EMBL" id="KAJ2783345.1"/>
    </source>
</evidence>
<feature type="non-terminal residue" evidence="1">
    <location>
        <position position="86"/>
    </location>
</feature>
<sequence length="86" mass="9843">MLYTALLPKWWFKVQLTHAPPEKQPQRGGRTLGEQLKAVCPTIADPAKAYYIPSWVMPGGDMQTIYLYTQHFKPAGCPVSYERDIF</sequence>
<evidence type="ECO:0000313" key="2">
    <source>
        <dbReference type="Proteomes" id="UP001140066"/>
    </source>
</evidence>
<gene>
    <name evidence="1" type="ORF">GGI18_003527</name>
</gene>
<dbReference type="Proteomes" id="UP001140066">
    <property type="component" value="Unassembled WGS sequence"/>
</dbReference>
<accession>A0ACC1KC89</accession>
<proteinExistence type="predicted"/>
<dbReference type="EMBL" id="JANBUK010001255">
    <property type="protein sequence ID" value="KAJ2783345.1"/>
    <property type="molecule type" value="Genomic_DNA"/>
</dbReference>
<organism evidence="1 2">
    <name type="scientific">Coemansia linderi</name>
    <dbReference type="NCBI Taxonomy" id="2663919"/>
    <lineage>
        <taxon>Eukaryota</taxon>
        <taxon>Fungi</taxon>
        <taxon>Fungi incertae sedis</taxon>
        <taxon>Zoopagomycota</taxon>
        <taxon>Kickxellomycotina</taxon>
        <taxon>Kickxellomycetes</taxon>
        <taxon>Kickxellales</taxon>
        <taxon>Kickxellaceae</taxon>
        <taxon>Coemansia</taxon>
    </lineage>
</organism>
<keyword evidence="2" id="KW-1185">Reference proteome</keyword>
<reference evidence="1" key="1">
    <citation type="submission" date="2022-07" db="EMBL/GenBank/DDBJ databases">
        <title>Phylogenomic reconstructions and comparative analyses of Kickxellomycotina fungi.</title>
        <authorList>
            <person name="Reynolds N.K."/>
            <person name="Stajich J.E."/>
            <person name="Barry K."/>
            <person name="Grigoriev I.V."/>
            <person name="Crous P."/>
            <person name="Smith M.E."/>
        </authorList>
    </citation>
    <scope>NUCLEOTIDE SEQUENCE</scope>
    <source>
        <strain evidence="1">BCRC 34191</strain>
    </source>
</reference>
<name>A0ACC1KC89_9FUNG</name>
<protein>
    <submittedName>
        <fullName evidence="1">Uncharacterized protein</fullName>
    </submittedName>
</protein>
<comment type="caution">
    <text evidence="1">The sequence shown here is derived from an EMBL/GenBank/DDBJ whole genome shotgun (WGS) entry which is preliminary data.</text>
</comment>